<protein>
    <recommendedName>
        <fullName evidence="4">PEP-CTERM protein-sorting domain-containing protein</fullName>
    </recommendedName>
</protein>
<gene>
    <name evidence="2" type="ORF">Pan265_25800</name>
</gene>
<evidence type="ECO:0000313" key="3">
    <source>
        <dbReference type="Proteomes" id="UP000320386"/>
    </source>
</evidence>
<evidence type="ECO:0008006" key="4">
    <source>
        <dbReference type="Google" id="ProtNLM"/>
    </source>
</evidence>
<dbReference type="EMBL" id="CP036280">
    <property type="protein sequence ID" value="QDU72706.1"/>
    <property type="molecule type" value="Genomic_DNA"/>
</dbReference>
<feature type="chain" id="PRO_5021904045" description="PEP-CTERM protein-sorting domain-containing protein" evidence="1">
    <location>
        <begin position="21"/>
        <end position="225"/>
    </location>
</feature>
<evidence type="ECO:0000256" key="1">
    <source>
        <dbReference type="SAM" id="SignalP"/>
    </source>
</evidence>
<reference evidence="2 3" key="1">
    <citation type="submission" date="2019-02" db="EMBL/GenBank/DDBJ databases">
        <title>Deep-cultivation of Planctomycetes and their phenomic and genomic characterization uncovers novel biology.</title>
        <authorList>
            <person name="Wiegand S."/>
            <person name="Jogler M."/>
            <person name="Boedeker C."/>
            <person name="Pinto D."/>
            <person name="Vollmers J."/>
            <person name="Rivas-Marin E."/>
            <person name="Kohn T."/>
            <person name="Peeters S.H."/>
            <person name="Heuer A."/>
            <person name="Rast P."/>
            <person name="Oberbeckmann S."/>
            <person name="Bunk B."/>
            <person name="Jeske O."/>
            <person name="Meyerdierks A."/>
            <person name="Storesund J.E."/>
            <person name="Kallscheuer N."/>
            <person name="Luecker S."/>
            <person name="Lage O.M."/>
            <person name="Pohl T."/>
            <person name="Merkel B.J."/>
            <person name="Hornburger P."/>
            <person name="Mueller R.-W."/>
            <person name="Bruemmer F."/>
            <person name="Labrenz M."/>
            <person name="Spormann A.M."/>
            <person name="Op den Camp H."/>
            <person name="Overmann J."/>
            <person name="Amann R."/>
            <person name="Jetten M.S.M."/>
            <person name="Mascher T."/>
            <person name="Medema M.H."/>
            <person name="Devos D.P."/>
            <person name="Kaster A.-K."/>
            <person name="Ovreas L."/>
            <person name="Rohde M."/>
            <person name="Galperin M.Y."/>
            <person name="Jogler C."/>
        </authorList>
    </citation>
    <scope>NUCLEOTIDE SEQUENCE [LARGE SCALE GENOMIC DNA]</scope>
    <source>
        <strain evidence="2 3">Pan265</strain>
    </source>
</reference>
<feature type="signal peptide" evidence="1">
    <location>
        <begin position="1"/>
        <end position="20"/>
    </location>
</feature>
<dbReference type="AlphaFoldDB" id="A0A518C0F7"/>
<accession>A0A518C0F7</accession>
<name>A0A518C0F7_9BACT</name>
<keyword evidence="1" id="KW-0732">Signal</keyword>
<sequence precursor="true">MREFFRAAVLTCVCALTAQAETFYSTLTGPQLAFSNDTYTIAGADNWMARSASVGVAFTPGVTGRLDAVDLAMSTSMVHFLFPKDVSVTLHASEAGLPGAVIETLGTVSELPTKSRWNPPAVTTVYSSTRPMLVQGTEYFLTINAEQANAIALWHQSSDDALKGIYRADAPGAAWTLSPDELLPAFAVQGTAVGTLSFSAPASIAPTPSALGAGLLGLLVVARRR</sequence>
<evidence type="ECO:0000313" key="2">
    <source>
        <dbReference type="EMBL" id="QDU72706.1"/>
    </source>
</evidence>
<dbReference type="KEGG" id="mcad:Pan265_25800"/>
<dbReference type="Proteomes" id="UP000320386">
    <property type="component" value="Chromosome"/>
</dbReference>
<keyword evidence="3" id="KW-1185">Reference proteome</keyword>
<organism evidence="2 3">
    <name type="scientific">Mucisphaera calidilacus</name>
    <dbReference type="NCBI Taxonomy" id="2527982"/>
    <lineage>
        <taxon>Bacteria</taxon>
        <taxon>Pseudomonadati</taxon>
        <taxon>Planctomycetota</taxon>
        <taxon>Phycisphaerae</taxon>
        <taxon>Phycisphaerales</taxon>
        <taxon>Phycisphaeraceae</taxon>
        <taxon>Mucisphaera</taxon>
    </lineage>
</organism>
<proteinExistence type="predicted"/>